<name>A0A1I7ZM93_9BILA</name>
<dbReference type="InterPro" id="IPR032675">
    <property type="entry name" value="LRR_dom_sf"/>
</dbReference>
<sequence>MAQRKRNVKKIMLSQRQVHGKRILKRAIILRGKTRGKWTMVSQRRRNAVPDHLDAFQAHGIPLEILMTIMILLPRSSLFNLMLSCSQMYQIAYSCPKLWDDVTLSRAVPCSVVHSIVARGVRSLTINRCAIEADTLDVEFNPSDARLSRLTLNCATDPIRADVLASIIGSSRSLTHLTVSFLPFTTEIASAIARNEDLWELTMNSCPNTEVGDLHLDGDTYINMRISTPHHKY</sequence>
<evidence type="ECO:0000313" key="2">
    <source>
        <dbReference type="Proteomes" id="UP000095287"/>
    </source>
</evidence>
<evidence type="ECO:0000259" key="1">
    <source>
        <dbReference type="PROSITE" id="PS50181"/>
    </source>
</evidence>
<dbReference type="InterPro" id="IPR036047">
    <property type="entry name" value="F-box-like_dom_sf"/>
</dbReference>
<dbReference type="SUPFAM" id="SSF52047">
    <property type="entry name" value="RNI-like"/>
    <property type="match status" value="1"/>
</dbReference>
<keyword evidence="2" id="KW-1185">Reference proteome</keyword>
<protein>
    <submittedName>
        <fullName evidence="3">F-box domain-containing protein</fullName>
    </submittedName>
</protein>
<dbReference type="WBParaSite" id="L893_g27596.t1">
    <property type="protein sequence ID" value="L893_g27596.t1"/>
    <property type="gene ID" value="L893_g27596"/>
</dbReference>
<reference evidence="3" key="1">
    <citation type="submission" date="2016-11" db="UniProtKB">
        <authorList>
            <consortium name="WormBaseParasite"/>
        </authorList>
    </citation>
    <scope>IDENTIFICATION</scope>
</reference>
<proteinExistence type="predicted"/>
<dbReference type="Proteomes" id="UP000095287">
    <property type="component" value="Unplaced"/>
</dbReference>
<dbReference type="Pfam" id="PF12937">
    <property type="entry name" value="F-box-like"/>
    <property type="match status" value="1"/>
</dbReference>
<dbReference type="SUPFAM" id="SSF81383">
    <property type="entry name" value="F-box domain"/>
    <property type="match status" value="1"/>
</dbReference>
<dbReference type="Gene3D" id="3.80.10.10">
    <property type="entry name" value="Ribonuclease Inhibitor"/>
    <property type="match status" value="1"/>
</dbReference>
<accession>A0A1I7ZM93</accession>
<evidence type="ECO:0000313" key="3">
    <source>
        <dbReference type="WBParaSite" id="L893_g27596.t1"/>
    </source>
</evidence>
<feature type="domain" description="F-box" evidence="1">
    <location>
        <begin position="55"/>
        <end position="102"/>
    </location>
</feature>
<dbReference type="AlphaFoldDB" id="A0A1I7ZM93"/>
<dbReference type="InterPro" id="IPR001810">
    <property type="entry name" value="F-box_dom"/>
</dbReference>
<organism evidence="2 3">
    <name type="scientific">Steinernema glaseri</name>
    <dbReference type="NCBI Taxonomy" id="37863"/>
    <lineage>
        <taxon>Eukaryota</taxon>
        <taxon>Metazoa</taxon>
        <taxon>Ecdysozoa</taxon>
        <taxon>Nematoda</taxon>
        <taxon>Chromadorea</taxon>
        <taxon>Rhabditida</taxon>
        <taxon>Tylenchina</taxon>
        <taxon>Panagrolaimomorpha</taxon>
        <taxon>Strongyloidoidea</taxon>
        <taxon>Steinernematidae</taxon>
        <taxon>Steinernema</taxon>
    </lineage>
</organism>
<dbReference type="PROSITE" id="PS50181">
    <property type="entry name" value="FBOX"/>
    <property type="match status" value="1"/>
</dbReference>